<feature type="compositionally biased region" description="Basic residues" evidence="1">
    <location>
        <begin position="59"/>
        <end position="69"/>
    </location>
</feature>
<accession>R7TYS5</accession>
<dbReference type="HOGENOM" id="CLU_2378669_0_0_1"/>
<dbReference type="AlphaFoldDB" id="R7TYS5"/>
<feature type="non-terminal residue" evidence="2">
    <location>
        <position position="95"/>
    </location>
</feature>
<protein>
    <submittedName>
        <fullName evidence="2 3">Uncharacterized protein</fullName>
    </submittedName>
</protein>
<dbReference type="Proteomes" id="UP000014760">
    <property type="component" value="Unassembled WGS sequence"/>
</dbReference>
<reference evidence="3" key="3">
    <citation type="submission" date="2015-06" db="UniProtKB">
        <authorList>
            <consortium name="EnsemblMetazoa"/>
        </authorList>
    </citation>
    <scope>IDENTIFICATION</scope>
</reference>
<evidence type="ECO:0000256" key="1">
    <source>
        <dbReference type="SAM" id="MobiDB-lite"/>
    </source>
</evidence>
<proteinExistence type="predicted"/>
<feature type="compositionally biased region" description="Basic residues" evidence="1">
    <location>
        <begin position="17"/>
        <end position="28"/>
    </location>
</feature>
<keyword evidence="4" id="KW-1185">Reference proteome</keyword>
<evidence type="ECO:0000313" key="3">
    <source>
        <dbReference type="EnsemblMetazoa" id="CapteP138359"/>
    </source>
</evidence>
<organism evidence="2">
    <name type="scientific">Capitella teleta</name>
    <name type="common">Polychaete worm</name>
    <dbReference type="NCBI Taxonomy" id="283909"/>
    <lineage>
        <taxon>Eukaryota</taxon>
        <taxon>Metazoa</taxon>
        <taxon>Spiralia</taxon>
        <taxon>Lophotrochozoa</taxon>
        <taxon>Annelida</taxon>
        <taxon>Polychaeta</taxon>
        <taxon>Sedentaria</taxon>
        <taxon>Scolecida</taxon>
        <taxon>Capitellidae</taxon>
        <taxon>Capitella</taxon>
    </lineage>
</organism>
<reference evidence="2 4" key="2">
    <citation type="journal article" date="2013" name="Nature">
        <title>Insights into bilaterian evolution from three spiralian genomes.</title>
        <authorList>
            <person name="Simakov O."/>
            <person name="Marletaz F."/>
            <person name="Cho S.J."/>
            <person name="Edsinger-Gonzales E."/>
            <person name="Havlak P."/>
            <person name="Hellsten U."/>
            <person name="Kuo D.H."/>
            <person name="Larsson T."/>
            <person name="Lv J."/>
            <person name="Arendt D."/>
            <person name="Savage R."/>
            <person name="Osoegawa K."/>
            <person name="de Jong P."/>
            <person name="Grimwood J."/>
            <person name="Chapman J.A."/>
            <person name="Shapiro H."/>
            <person name="Aerts A."/>
            <person name="Otillar R.P."/>
            <person name="Terry A.Y."/>
            <person name="Boore J.L."/>
            <person name="Grigoriev I.V."/>
            <person name="Lindberg D.R."/>
            <person name="Seaver E.C."/>
            <person name="Weisblat D.A."/>
            <person name="Putnam N.H."/>
            <person name="Rokhsar D.S."/>
        </authorList>
    </citation>
    <scope>NUCLEOTIDE SEQUENCE</scope>
    <source>
        <strain evidence="2 4">I ESC-2004</strain>
    </source>
</reference>
<reference evidence="4" key="1">
    <citation type="submission" date="2012-12" db="EMBL/GenBank/DDBJ databases">
        <authorList>
            <person name="Hellsten U."/>
            <person name="Grimwood J."/>
            <person name="Chapman J.A."/>
            <person name="Shapiro H."/>
            <person name="Aerts A."/>
            <person name="Otillar R.P."/>
            <person name="Terry A.Y."/>
            <person name="Boore J.L."/>
            <person name="Simakov O."/>
            <person name="Marletaz F."/>
            <person name="Cho S.-J."/>
            <person name="Edsinger-Gonzales E."/>
            <person name="Havlak P."/>
            <person name="Kuo D.-H."/>
            <person name="Larsson T."/>
            <person name="Lv J."/>
            <person name="Arendt D."/>
            <person name="Savage R."/>
            <person name="Osoegawa K."/>
            <person name="de Jong P."/>
            <person name="Lindberg D.R."/>
            <person name="Seaver E.C."/>
            <person name="Weisblat D.A."/>
            <person name="Putnam N.H."/>
            <person name="Grigoriev I.V."/>
            <person name="Rokhsar D.S."/>
        </authorList>
    </citation>
    <scope>NUCLEOTIDE SEQUENCE</scope>
    <source>
        <strain evidence="4">I ESC-2004</strain>
    </source>
</reference>
<dbReference type="OrthoDB" id="10535724at2759"/>
<name>R7TYS5_CAPTE</name>
<sequence>MGTDRGRDTLLPGIFKGQRKRTGRRGKRGALQEPSPYLRPNRFQGFRPLQRRENSSRGSRQRLPVRSRCRSGPQMGAFSTSGCYTLLSGCRLPWP</sequence>
<evidence type="ECO:0000313" key="4">
    <source>
        <dbReference type="Proteomes" id="UP000014760"/>
    </source>
</evidence>
<dbReference type="EMBL" id="KB307498">
    <property type="protein sequence ID" value="ELT98874.1"/>
    <property type="molecule type" value="Genomic_DNA"/>
</dbReference>
<feature type="region of interest" description="Disordered" evidence="1">
    <location>
        <begin position="1"/>
        <end position="74"/>
    </location>
</feature>
<dbReference type="EnsemblMetazoa" id="CapteT138359">
    <property type="protein sequence ID" value="CapteP138359"/>
    <property type="gene ID" value="CapteG138359"/>
</dbReference>
<evidence type="ECO:0000313" key="2">
    <source>
        <dbReference type="EMBL" id="ELT98874.1"/>
    </source>
</evidence>
<gene>
    <name evidence="2" type="ORF">CAPTEDRAFT_138359</name>
</gene>
<dbReference type="EMBL" id="AMQN01048683">
    <property type="status" value="NOT_ANNOTATED_CDS"/>
    <property type="molecule type" value="Genomic_DNA"/>
</dbReference>